<sequence>MIIALEVSGGFVAAPGLAESHRLDTGTLEPALAREVEAIVGGVDAFALPPQVGESRPGGADRFTYALTFRDDDRVHAVELTDPIADPSLARLVEIVRAGPRGA</sequence>
<organism evidence="1 2">
    <name type="scientific">Demequina litoralis</name>
    <dbReference type="NCBI Taxonomy" id="3051660"/>
    <lineage>
        <taxon>Bacteria</taxon>
        <taxon>Bacillati</taxon>
        <taxon>Actinomycetota</taxon>
        <taxon>Actinomycetes</taxon>
        <taxon>Micrococcales</taxon>
        <taxon>Demequinaceae</taxon>
        <taxon>Demequina</taxon>
    </lineage>
</organism>
<comment type="caution">
    <text evidence="1">The sequence shown here is derived from an EMBL/GenBank/DDBJ whole genome shotgun (WGS) entry which is preliminary data.</text>
</comment>
<name>A0ABT8G9C0_9MICO</name>
<evidence type="ECO:0000313" key="2">
    <source>
        <dbReference type="Proteomes" id="UP001172728"/>
    </source>
</evidence>
<proteinExistence type="predicted"/>
<dbReference type="Pfam" id="PF20242">
    <property type="entry name" value="Emfourin"/>
    <property type="match status" value="1"/>
</dbReference>
<protein>
    <submittedName>
        <fullName evidence="1">Uncharacterized protein</fullName>
    </submittedName>
</protein>
<dbReference type="Proteomes" id="UP001172728">
    <property type="component" value="Unassembled WGS sequence"/>
</dbReference>
<dbReference type="RefSeq" id="WP_301131725.1">
    <property type="nucleotide sequence ID" value="NZ_JAUHPW010000003.1"/>
</dbReference>
<reference evidence="1" key="1">
    <citation type="submission" date="2023-06" db="EMBL/GenBank/DDBJ databases">
        <title>Sysu t00192.</title>
        <authorList>
            <person name="Gao L."/>
            <person name="Fang B.-Z."/>
            <person name="Li W.-J."/>
        </authorList>
    </citation>
    <scope>NUCLEOTIDE SEQUENCE</scope>
    <source>
        <strain evidence="1">SYSU T00192</strain>
    </source>
</reference>
<accession>A0ABT8G9C0</accession>
<gene>
    <name evidence="1" type="ORF">QQX09_05330</name>
</gene>
<dbReference type="EMBL" id="JAUHPW010000003">
    <property type="protein sequence ID" value="MDN4475279.1"/>
    <property type="molecule type" value="Genomic_DNA"/>
</dbReference>
<dbReference type="InterPro" id="IPR049457">
    <property type="entry name" value="Emfourin"/>
</dbReference>
<evidence type="ECO:0000313" key="1">
    <source>
        <dbReference type="EMBL" id="MDN4475279.1"/>
    </source>
</evidence>
<keyword evidence="2" id="KW-1185">Reference proteome</keyword>